<keyword evidence="5" id="KW-0802">TPR repeat</keyword>
<evidence type="ECO:0000256" key="4">
    <source>
        <dbReference type="ARBA" id="ARBA00023136"/>
    </source>
</evidence>
<dbReference type="Pfam" id="PF04932">
    <property type="entry name" value="Wzy_C"/>
    <property type="match status" value="1"/>
</dbReference>
<feature type="domain" description="O-antigen ligase-related" evidence="7">
    <location>
        <begin position="268"/>
        <end position="396"/>
    </location>
</feature>
<dbReference type="InterPro" id="IPR011990">
    <property type="entry name" value="TPR-like_helical_dom_sf"/>
</dbReference>
<dbReference type="SUPFAM" id="SSF48452">
    <property type="entry name" value="TPR-like"/>
    <property type="match status" value="1"/>
</dbReference>
<feature type="transmembrane region" description="Helical" evidence="6">
    <location>
        <begin position="507"/>
        <end position="527"/>
    </location>
</feature>
<feature type="repeat" description="TPR" evidence="5">
    <location>
        <begin position="605"/>
        <end position="638"/>
    </location>
</feature>
<feature type="transmembrane region" description="Helical" evidence="6">
    <location>
        <begin position="184"/>
        <end position="201"/>
    </location>
</feature>
<feature type="transmembrane region" description="Helical" evidence="6">
    <location>
        <begin position="229"/>
        <end position="249"/>
    </location>
</feature>
<dbReference type="InterPro" id="IPR019734">
    <property type="entry name" value="TPR_rpt"/>
</dbReference>
<evidence type="ECO:0000313" key="8">
    <source>
        <dbReference type="EMBL" id="BDG62210.1"/>
    </source>
</evidence>
<protein>
    <submittedName>
        <fullName evidence="8">O-antigen polymerase</fullName>
    </submittedName>
</protein>
<accession>A0AA35G9I0</accession>
<feature type="transmembrane region" description="Helical" evidence="6">
    <location>
        <begin position="207"/>
        <end position="222"/>
    </location>
</feature>
<keyword evidence="2 6" id="KW-0812">Transmembrane</keyword>
<gene>
    <name evidence="8" type="ORF">caldi_33000</name>
</gene>
<feature type="transmembrane region" description="Helical" evidence="6">
    <location>
        <begin position="115"/>
        <end position="140"/>
    </location>
</feature>
<evidence type="ECO:0000256" key="5">
    <source>
        <dbReference type="PROSITE-ProRule" id="PRU00339"/>
    </source>
</evidence>
<dbReference type="PROSITE" id="PS50005">
    <property type="entry name" value="TPR"/>
    <property type="match status" value="1"/>
</dbReference>
<dbReference type="KEGG" id="cmic:caldi_33000"/>
<keyword evidence="4 6" id="KW-0472">Membrane</keyword>
<evidence type="ECO:0000256" key="6">
    <source>
        <dbReference type="SAM" id="Phobius"/>
    </source>
</evidence>
<reference evidence="8" key="1">
    <citation type="submission" date="2022-03" db="EMBL/GenBank/DDBJ databases">
        <title>Complete genome sequence of Caldinitratiruptor microaerophilus.</title>
        <authorList>
            <person name="Mukaiyama R."/>
            <person name="Nishiyama T."/>
            <person name="Ueda K."/>
        </authorList>
    </citation>
    <scope>NUCLEOTIDE SEQUENCE</scope>
    <source>
        <strain evidence="8">JCM 16183</strain>
    </source>
</reference>
<dbReference type="Proteomes" id="UP001163687">
    <property type="component" value="Chromosome"/>
</dbReference>
<evidence type="ECO:0000256" key="3">
    <source>
        <dbReference type="ARBA" id="ARBA00022989"/>
    </source>
</evidence>
<keyword evidence="9" id="KW-1185">Reference proteome</keyword>
<dbReference type="AlphaFoldDB" id="A0AA35G9I0"/>
<dbReference type="Gene3D" id="1.25.40.10">
    <property type="entry name" value="Tetratricopeptide repeat domain"/>
    <property type="match status" value="1"/>
</dbReference>
<sequence length="797" mass="85685">MPLDRTGMVLLGASLLLILIPPFFRGLFFPLEQLVALMAALALFAARWLTRPRGDGVALGPLDLAVAGLAAAYALSSLFAAAPRAAVQDVVKYLLYALLFWLVQDLARTRRERLWVMHALVAAALGVAVLGLGAAAGTFQYRAAWEGSRISSSLQYPNTLAAYLTAGYFATLGLWSWSARQRPALGFLYLPVAAFLFIVFVHTLSRGAWLLLPVVAAIFWAASPRGARLGAALAVVASVLAAVPGILRFPQAVKAGAPGPVWLAGLAGPALALVLQAGLRALLRLRPRAQAALLVGLAVGAVVAAFRVVPDLRAPDALVQRLQSIRVEDYSARSRIEWTYDAVRIALARPVLGWGGGGWNAVYLGFQRWPYWSTQVHNHFAQTLVEVGVVGFGVFVAMWLAWLYGWWRAARAVAAATHAGGEAAAAGDPERAALAGVLAAGLALGAHSALDFNLSLSAVSLYLWALFGLVRAAERERAGDPQGLVLTVVRAGRRGPRGHTRGGAARWVPAGAAVVLLALAGSLALGIRTGRAAARALQDRRVAEAAEAFRRAVRLDPLEVTYRMDLGSALESLAAREKNESKRRQLLQQAERQLRQGVDLEPYSANYRTLLGLYLLRNGQVEEGLQHLERARELHPHEIQRYETLAQAYAQAGQALLVKEPERAREYLRRAAALPEEAARVRDGEPAWVPTYYRMKPPTARLNLAVGQARALLGQLAEAEALLAEAAKEKDLQPEALAWLAAVQGEAGRKAEAQKTEAAGRAAGGAFKGYYDRARLYLTVALHPEVRPEEPATTTGS</sequence>
<feature type="transmembrane region" description="Helical" evidence="6">
    <location>
        <begin position="380"/>
        <end position="404"/>
    </location>
</feature>
<dbReference type="RefSeq" id="WP_264842804.1">
    <property type="nucleotide sequence ID" value="NZ_AP025628.1"/>
</dbReference>
<dbReference type="PANTHER" id="PTHR37422:SF13">
    <property type="entry name" value="LIPOPOLYSACCHARIDE BIOSYNTHESIS PROTEIN PA4999-RELATED"/>
    <property type="match status" value="1"/>
</dbReference>
<feature type="transmembrane region" description="Helical" evidence="6">
    <location>
        <begin position="291"/>
        <end position="309"/>
    </location>
</feature>
<proteinExistence type="predicted"/>
<dbReference type="InterPro" id="IPR051533">
    <property type="entry name" value="WaaL-like"/>
</dbReference>
<feature type="transmembrane region" description="Helical" evidence="6">
    <location>
        <begin position="62"/>
        <end position="80"/>
    </location>
</feature>
<feature type="transmembrane region" description="Helical" evidence="6">
    <location>
        <begin position="261"/>
        <end position="279"/>
    </location>
</feature>
<dbReference type="PANTHER" id="PTHR37422">
    <property type="entry name" value="TEICHURONIC ACID BIOSYNTHESIS PROTEIN TUAE"/>
    <property type="match status" value="1"/>
</dbReference>
<dbReference type="InterPro" id="IPR007016">
    <property type="entry name" value="O-antigen_ligase-rel_domated"/>
</dbReference>
<evidence type="ECO:0000313" key="9">
    <source>
        <dbReference type="Proteomes" id="UP001163687"/>
    </source>
</evidence>
<organism evidence="8 9">
    <name type="scientific">Caldinitratiruptor microaerophilus</name>
    <dbReference type="NCBI Taxonomy" id="671077"/>
    <lineage>
        <taxon>Bacteria</taxon>
        <taxon>Bacillati</taxon>
        <taxon>Bacillota</taxon>
        <taxon>Clostridia</taxon>
        <taxon>Eubacteriales</taxon>
        <taxon>Symbiobacteriaceae</taxon>
        <taxon>Caldinitratiruptor</taxon>
    </lineage>
</organism>
<feature type="transmembrane region" description="Helical" evidence="6">
    <location>
        <begin position="34"/>
        <end position="50"/>
    </location>
</feature>
<evidence type="ECO:0000256" key="1">
    <source>
        <dbReference type="ARBA" id="ARBA00004141"/>
    </source>
</evidence>
<feature type="transmembrane region" description="Helical" evidence="6">
    <location>
        <begin position="86"/>
        <end position="103"/>
    </location>
</feature>
<name>A0AA35G9I0_9FIRM</name>
<comment type="subcellular location">
    <subcellularLocation>
        <location evidence="1">Membrane</location>
        <topology evidence="1">Multi-pass membrane protein</topology>
    </subcellularLocation>
</comment>
<feature type="transmembrane region" description="Helical" evidence="6">
    <location>
        <begin position="160"/>
        <end position="177"/>
    </location>
</feature>
<evidence type="ECO:0000256" key="2">
    <source>
        <dbReference type="ARBA" id="ARBA00022692"/>
    </source>
</evidence>
<dbReference type="EMBL" id="AP025628">
    <property type="protein sequence ID" value="BDG62210.1"/>
    <property type="molecule type" value="Genomic_DNA"/>
</dbReference>
<dbReference type="GO" id="GO:0016020">
    <property type="term" value="C:membrane"/>
    <property type="evidence" value="ECO:0007669"/>
    <property type="project" value="UniProtKB-SubCell"/>
</dbReference>
<feature type="transmembrane region" description="Helical" evidence="6">
    <location>
        <begin position="7"/>
        <end position="28"/>
    </location>
</feature>
<evidence type="ECO:0000259" key="7">
    <source>
        <dbReference type="Pfam" id="PF04932"/>
    </source>
</evidence>
<keyword evidence="3 6" id="KW-1133">Transmembrane helix</keyword>